<organism evidence="1">
    <name type="scientific">Podoviridae sp. ctARy1</name>
    <dbReference type="NCBI Taxonomy" id="2825228"/>
    <lineage>
        <taxon>Viruses</taxon>
        <taxon>Duplodnaviria</taxon>
        <taxon>Heunggongvirae</taxon>
        <taxon>Uroviricota</taxon>
        <taxon>Caudoviricetes</taxon>
    </lineage>
</organism>
<accession>A0A8S5TSM2</accession>
<evidence type="ECO:0000313" key="1">
    <source>
        <dbReference type="EMBL" id="DAF85206.1"/>
    </source>
</evidence>
<proteinExistence type="predicted"/>
<dbReference type="SUPFAM" id="SSF109604">
    <property type="entry name" value="HD-domain/PDEase-like"/>
    <property type="match status" value="1"/>
</dbReference>
<sequence>MSTVIFKWNPAFSSYTMMSFLRDLSYCKDEDAEYVRFNWSVWDYDKIGEGDEFYWVKVGLGQTGIVGHGRITSGPYEGKDWSGKGRRMFYVDFVPDVLINPDALPLLGCRQLSAAIPDFECDKGHSGLVLKGCQAETLGCLWSDYLELNKKDFLWKALKDNDYLFMERGLEEIALEIAERAHRGQKDKAGKEYIEHPKRVADKCDAAEERIVALLHDTIEDTDVTPEFLTENGFPEDIIDSVLSVTRREGESYEDFVRRAGQNPVGRQVKLHDLEDNMDIMRLDSLSDKDIERLNRYMRAYRYLSSLP</sequence>
<reference evidence="1" key="1">
    <citation type="journal article" date="2021" name="Proc. Natl. Acad. Sci. U.S.A.">
        <title>A Catalog of Tens of Thousands of Viruses from Human Metagenomes Reveals Hidden Associations with Chronic Diseases.</title>
        <authorList>
            <person name="Tisza M.J."/>
            <person name="Buck C.B."/>
        </authorList>
    </citation>
    <scope>NUCLEOTIDE SEQUENCE</scope>
    <source>
        <strain evidence="1">CtARy1</strain>
    </source>
</reference>
<dbReference type="Gene3D" id="1.10.3210.10">
    <property type="entry name" value="Hypothetical protein af1432"/>
    <property type="match status" value="1"/>
</dbReference>
<protein>
    <submittedName>
        <fullName evidence="1">(P)ppGpp synthetase, RelA/SpoT family</fullName>
    </submittedName>
</protein>
<dbReference type="EMBL" id="BK015920">
    <property type="protein sequence ID" value="DAF85206.1"/>
    <property type="molecule type" value="Genomic_DNA"/>
</dbReference>
<name>A0A8S5TSM2_9CAUD</name>